<dbReference type="PANTHER" id="PTHR28187">
    <property type="entry name" value="PROTEIN RCR1-RELATED"/>
    <property type="match status" value="1"/>
</dbReference>
<name>M7PG60_PNEMU</name>
<dbReference type="HOGENOM" id="CLU_1886617_0_0_1"/>
<evidence type="ECO:0000313" key="3">
    <source>
        <dbReference type="EMBL" id="EMR09449.1"/>
    </source>
</evidence>
<comment type="caution">
    <text evidence="3">The sequence shown here is derived from an EMBL/GenBank/DDBJ whole genome shotgun (WGS) entry which is preliminary data.</text>
</comment>
<feature type="region of interest" description="Disordered" evidence="1">
    <location>
        <begin position="95"/>
        <end position="135"/>
    </location>
</feature>
<dbReference type="RefSeq" id="XP_007874397.1">
    <property type="nucleotide sequence ID" value="XM_007876206.1"/>
</dbReference>
<dbReference type="PANTHER" id="PTHR28187:SF1">
    <property type="entry name" value="PROTEIN RCR1-RELATED"/>
    <property type="match status" value="1"/>
</dbReference>
<accession>M7PG60</accession>
<dbReference type="Proteomes" id="UP000011958">
    <property type="component" value="Unassembled WGS sequence"/>
</dbReference>
<organism evidence="3 4">
    <name type="scientific">Pneumocystis murina (strain B123)</name>
    <name type="common">Mouse pneumocystis pneumonia agent</name>
    <name type="synonym">Pneumocystis carinii f. sp. muris</name>
    <dbReference type="NCBI Taxonomy" id="1069680"/>
    <lineage>
        <taxon>Eukaryota</taxon>
        <taxon>Fungi</taxon>
        <taxon>Dikarya</taxon>
        <taxon>Ascomycota</taxon>
        <taxon>Taphrinomycotina</taxon>
        <taxon>Pneumocystomycetes</taxon>
        <taxon>Pneumocystaceae</taxon>
        <taxon>Pneumocystis</taxon>
    </lineage>
</organism>
<dbReference type="AlphaFoldDB" id="M7PG60"/>
<keyword evidence="2" id="KW-0812">Transmembrane</keyword>
<dbReference type="Pfam" id="PF12273">
    <property type="entry name" value="RCR"/>
    <property type="match status" value="1"/>
</dbReference>
<dbReference type="eggNOG" id="ENOG502RWZH">
    <property type="taxonomic scope" value="Eukaryota"/>
</dbReference>
<feature type="transmembrane region" description="Helical" evidence="2">
    <location>
        <begin position="32"/>
        <end position="55"/>
    </location>
</feature>
<keyword evidence="4" id="KW-1185">Reference proteome</keyword>
<dbReference type="GeneID" id="19896084"/>
<dbReference type="EMBL" id="AFWA02000013">
    <property type="protein sequence ID" value="EMR09449.1"/>
    <property type="molecule type" value="Genomic_DNA"/>
</dbReference>
<proteinExistence type="predicted"/>
<evidence type="ECO:0000256" key="2">
    <source>
        <dbReference type="SAM" id="Phobius"/>
    </source>
</evidence>
<gene>
    <name evidence="3" type="ORF">PNEG_02391</name>
</gene>
<dbReference type="STRING" id="1069680.M7PG60"/>
<dbReference type="InterPro" id="IPR020999">
    <property type="entry name" value="Chitin_synth_reg_RCR"/>
</dbReference>
<evidence type="ECO:0000313" key="4">
    <source>
        <dbReference type="Proteomes" id="UP000011958"/>
    </source>
</evidence>
<dbReference type="VEuPathDB" id="FungiDB:PNEG_02391"/>
<dbReference type="OrthoDB" id="3556830at2759"/>
<keyword evidence="2" id="KW-1133">Transmembrane helix</keyword>
<evidence type="ECO:0000256" key="1">
    <source>
        <dbReference type="SAM" id="MobiDB-lite"/>
    </source>
</evidence>
<sequence>MDTTQRLWKRHYCDYKPTLQERYDCYSRWNAWGRWIVISIILIGIILLFTCLFCANKWRAEQGNAPIKYTGWFMPWQAYPPTQPYGYAMPMTSSYQHPGGPGRPWQNEQHPVPPYEPPNASSSNAQPPSPSQKEK</sequence>
<reference evidence="4" key="1">
    <citation type="journal article" date="2016" name="Nat. Commun.">
        <title>Genome analysis of three Pneumocystis species reveals adaptation mechanisms to life exclusively in mammalian hosts.</title>
        <authorList>
            <person name="Ma L."/>
            <person name="Chen Z."/>
            <person name="Huang D.W."/>
            <person name="Kutty G."/>
            <person name="Ishihara M."/>
            <person name="Wang H."/>
            <person name="Abouelleil A."/>
            <person name="Bishop L."/>
            <person name="Davey E."/>
            <person name="Deng R."/>
            <person name="Deng X."/>
            <person name="Fan L."/>
            <person name="Fantoni G."/>
            <person name="Fitzgerald M."/>
            <person name="Gogineni E."/>
            <person name="Goldberg J.M."/>
            <person name="Handley G."/>
            <person name="Hu X."/>
            <person name="Huber C."/>
            <person name="Jiao X."/>
            <person name="Jones K."/>
            <person name="Levin J.Z."/>
            <person name="Liu Y."/>
            <person name="Macdonald P."/>
            <person name="Melnikov A."/>
            <person name="Raley C."/>
            <person name="Sassi M."/>
            <person name="Sherman B.T."/>
            <person name="Song X."/>
            <person name="Sykes S."/>
            <person name="Tran B."/>
            <person name="Walsh L."/>
            <person name="Xia Y."/>
            <person name="Yang J."/>
            <person name="Young S."/>
            <person name="Zeng Q."/>
            <person name="Zheng X."/>
            <person name="Stephens R."/>
            <person name="Nusbaum C."/>
            <person name="Birren B.W."/>
            <person name="Azadi P."/>
            <person name="Lempicki R.A."/>
            <person name="Cuomo C.A."/>
            <person name="Kovacs J.A."/>
        </authorList>
    </citation>
    <scope>NUCLEOTIDE SEQUENCE [LARGE SCALE GENOMIC DNA]</scope>
    <source>
        <strain evidence="4">B123</strain>
    </source>
</reference>
<protein>
    <submittedName>
        <fullName evidence="3">Uncharacterized protein</fullName>
    </submittedName>
</protein>
<keyword evidence="2" id="KW-0472">Membrane</keyword>
<dbReference type="GO" id="GO:0016192">
    <property type="term" value="P:vesicle-mediated transport"/>
    <property type="evidence" value="ECO:0007669"/>
    <property type="project" value="TreeGrafter"/>
</dbReference>